<dbReference type="AlphaFoldDB" id="A0AAD8P8K2"/>
<evidence type="ECO:0000313" key="2">
    <source>
        <dbReference type="Proteomes" id="UP001229421"/>
    </source>
</evidence>
<reference evidence="1" key="1">
    <citation type="journal article" date="2023" name="bioRxiv">
        <title>Improved chromosome-level genome assembly for marigold (Tagetes erecta).</title>
        <authorList>
            <person name="Jiang F."/>
            <person name="Yuan L."/>
            <person name="Wang S."/>
            <person name="Wang H."/>
            <person name="Xu D."/>
            <person name="Wang A."/>
            <person name="Fan W."/>
        </authorList>
    </citation>
    <scope>NUCLEOTIDE SEQUENCE</scope>
    <source>
        <strain evidence="1">WSJ</strain>
        <tissue evidence="1">Leaf</tissue>
    </source>
</reference>
<gene>
    <name evidence="1" type="ORF">QVD17_01918</name>
</gene>
<dbReference type="Proteomes" id="UP001229421">
    <property type="component" value="Unassembled WGS sequence"/>
</dbReference>
<name>A0AAD8P8K2_TARER</name>
<keyword evidence="2" id="KW-1185">Reference proteome</keyword>
<protein>
    <submittedName>
        <fullName evidence="1">Uncharacterized protein</fullName>
    </submittedName>
</protein>
<proteinExistence type="predicted"/>
<comment type="caution">
    <text evidence="1">The sequence shown here is derived from an EMBL/GenBank/DDBJ whole genome shotgun (WGS) entry which is preliminary data.</text>
</comment>
<sequence>MLLIKNILSSYDKALFILKSGAQPRAPAFPAPSLPESSISTGSSGSLIEYLKFDQPYTGLPESSLSKKRKGCTTWEDEVRECKVQKCLTTKQVEVHDHLEMGGDIVPCSSFDTLFPLTTSTGLMEDIDQFPNNCVDELWQVFSPGFVSPATSESNIFTEWGSSSSLDSMATPAACLDLDLQEFMSSFL</sequence>
<accession>A0AAD8P8K2</accession>
<dbReference type="EMBL" id="JAUHHV010000001">
    <property type="protein sequence ID" value="KAK1436142.1"/>
    <property type="molecule type" value="Genomic_DNA"/>
</dbReference>
<organism evidence="1 2">
    <name type="scientific">Tagetes erecta</name>
    <name type="common">African marigold</name>
    <dbReference type="NCBI Taxonomy" id="13708"/>
    <lineage>
        <taxon>Eukaryota</taxon>
        <taxon>Viridiplantae</taxon>
        <taxon>Streptophyta</taxon>
        <taxon>Embryophyta</taxon>
        <taxon>Tracheophyta</taxon>
        <taxon>Spermatophyta</taxon>
        <taxon>Magnoliopsida</taxon>
        <taxon>eudicotyledons</taxon>
        <taxon>Gunneridae</taxon>
        <taxon>Pentapetalae</taxon>
        <taxon>asterids</taxon>
        <taxon>campanulids</taxon>
        <taxon>Asterales</taxon>
        <taxon>Asteraceae</taxon>
        <taxon>Asteroideae</taxon>
        <taxon>Heliantheae alliance</taxon>
        <taxon>Tageteae</taxon>
        <taxon>Tagetes</taxon>
    </lineage>
</organism>
<evidence type="ECO:0000313" key="1">
    <source>
        <dbReference type="EMBL" id="KAK1436142.1"/>
    </source>
</evidence>